<accession>A0A1M5GUC4</accession>
<dbReference type="InterPro" id="IPR001915">
    <property type="entry name" value="Peptidase_M48"/>
</dbReference>
<proteinExistence type="inferred from homology"/>
<dbReference type="Gene3D" id="3.30.2010.10">
    <property type="entry name" value="Metalloproteases ('zincins'), catalytic domain"/>
    <property type="match status" value="1"/>
</dbReference>
<name>A0A1M5GUC4_9BACT</name>
<dbReference type="PROSITE" id="PS51257">
    <property type="entry name" value="PROKAR_LIPOPROTEIN"/>
    <property type="match status" value="1"/>
</dbReference>
<keyword evidence="1 6" id="KW-0645">Protease</keyword>
<keyword evidence="4 6" id="KW-0862">Zinc</keyword>
<keyword evidence="10" id="KW-1185">Reference proteome</keyword>
<organism evidence="9 10">
    <name type="scientific">Cnuella takakiae</name>
    <dbReference type="NCBI Taxonomy" id="1302690"/>
    <lineage>
        <taxon>Bacteria</taxon>
        <taxon>Pseudomonadati</taxon>
        <taxon>Bacteroidota</taxon>
        <taxon>Chitinophagia</taxon>
        <taxon>Chitinophagales</taxon>
        <taxon>Chitinophagaceae</taxon>
        <taxon>Cnuella</taxon>
    </lineage>
</organism>
<feature type="region of interest" description="Disordered" evidence="7">
    <location>
        <begin position="290"/>
        <end position="310"/>
    </location>
</feature>
<keyword evidence="5 6" id="KW-0482">Metalloprotease</keyword>
<dbReference type="PANTHER" id="PTHR22726:SF1">
    <property type="entry name" value="METALLOENDOPEPTIDASE OMA1, MITOCHONDRIAL"/>
    <property type="match status" value="1"/>
</dbReference>
<evidence type="ECO:0000256" key="6">
    <source>
        <dbReference type="RuleBase" id="RU003983"/>
    </source>
</evidence>
<comment type="cofactor">
    <cofactor evidence="6">
        <name>Zn(2+)</name>
        <dbReference type="ChEBI" id="CHEBI:29105"/>
    </cofactor>
    <text evidence="6">Binds 1 zinc ion per subunit.</text>
</comment>
<dbReference type="GO" id="GO:0004222">
    <property type="term" value="F:metalloendopeptidase activity"/>
    <property type="evidence" value="ECO:0007669"/>
    <property type="project" value="InterPro"/>
</dbReference>
<dbReference type="GO" id="GO:0016020">
    <property type="term" value="C:membrane"/>
    <property type="evidence" value="ECO:0007669"/>
    <property type="project" value="TreeGrafter"/>
</dbReference>
<dbReference type="PANTHER" id="PTHR22726">
    <property type="entry name" value="METALLOENDOPEPTIDASE OMA1"/>
    <property type="match status" value="1"/>
</dbReference>
<reference evidence="9 10" key="1">
    <citation type="submission" date="2016-11" db="EMBL/GenBank/DDBJ databases">
        <authorList>
            <person name="Jaros S."/>
            <person name="Januszkiewicz K."/>
            <person name="Wedrychowicz H."/>
        </authorList>
    </citation>
    <scope>NUCLEOTIDE SEQUENCE [LARGE SCALE GENOMIC DNA]</scope>
    <source>
        <strain evidence="9 10">DSM 26897</strain>
    </source>
</reference>
<gene>
    <name evidence="9" type="ORF">SAMN05444008_11759</name>
</gene>
<dbReference type="AlphaFoldDB" id="A0A1M5GUC4"/>
<dbReference type="STRING" id="1302690.BUE76_02490"/>
<evidence type="ECO:0000256" key="7">
    <source>
        <dbReference type="SAM" id="MobiDB-lite"/>
    </source>
</evidence>
<dbReference type="Proteomes" id="UP000184368">
    <property type="component" value="Unassembled WGS sequence"/>
</dbReference>
<dbReference type="RefSeq" id="WP_073046611.1">
    <property type="nucleotide sequence ID" value="NZ_FQUO01000017.1"/>
</dbReference>
<evidence type="ECO:0000256" key="1">
    <source>
        <dbReference type="ARBA" id="ARBA00022670"/>
    </source>
</evidence>
<protein>
    <submittedName>
        <fullName evidence="9">Peptidase family M48</fullName>
    </submittedName>
</protein>
<keyword evidence="2" id="KW-0479">Metal-binding</keyword>
<evidence type="ECO:0000313" key="9">
    <source>
        <dbReference type="EMBL" id="SHG07235.1"/>
    </source>
</evidence>
<evidence type="ECO:0000313" key="10">
    <source>
        <dbReference type="Proteomes" id="UP000184368"/>
    </source>
</evidence>
<evidence type="ECO:0000256" key="4">
    <source>
        <dbReference type="ARBA" id="ARBA00022833"/>
    </source>
</evidence>
<keyword evidence="3 6" id="KW-0378">Hydrolase</keyword>
<evidence type="ECO:0000259" key="8">
    <source>
        <dbReference type="Pfam" id="PF01435"/>
    </source>
</evidence>
<dbReference type="InterPro" id="IPR051156">
    <property type="entry name" value="Mito/Outer_Membr_Metalloprot"/>
</dbReference>
<evidence type="ECO:0000256" key="3">
    <source>
        <dbReference type="ARBA" id="ARBA00022801"/>
    </source>
</evidence>
<dbReference type="Pfam" id="PF01435">
    <property type="entry name" value="Peptidase_M48"/>
    <property type="match status" value="1"/>
</dbReference>
<dbReference type="GO" id="GO:0046872">
    <property type="term" value="F:metal ion binding"/>
    <property type="evidence" value="ECO:0007669"/>
    <property type="project" value="UniProtKB-KW"/>
</dbReference>
<dbReference type="EMBL" id="FQUO01000017">
    <property type="protein sequence ID" value="SHG07235.1"/>
    <property type="molecule type" value="Genomic_DNA"/>
</dbReference>
<comment type="similarity">
    <text evidence="6">Belongs to the peptidase M48 family.</text>
</comment>
<feature type="domain" description="Peptidase M48" evidence="8">
    <location>
        <begin position="105"/>
        <end position="275"/>
    </location>
</feature>
<evidence type="ECO:0000256" key="5">
    <source>
        <dbReference type="ARBA" id="ARBA00023049"/>
    </source>
</evidence>
<sequence length="310" mass="34574">MNRICLLLCAVLLFSCQQIEQYFPKSGDADKPVVDKKNYSFACLDSAVGGNRIGRTLGKAGDVIRDIAVSEKRITDEVQSEYGAAFHKQMVEQEKAFKLLKDPRLQGQLDAALADLLKVRPAPSNIQYFIYPLDDTAINAFTFGGRIYVTKAMLRKTGGSKSLLYAIIGHEIGHSEEGHIRKTIQELQLTTNIFGEANAGTVLQITKLLTASFNQRNELEADYYGVELTHRLGQELCSTVAFWKEMASNENRYSQVEDFFRTHPFSGLRAQCLQSHIQANFNTRCDGLNQNETHPELMTAPPETSGAASR</sequence>
<evidence type="ECO:0000256" key="2">
    <source>
        <dbReference type="ARBA" id="ARBA00022723"/>
    </source>
</evidence>
<dbReference type="CDD" id="cd07324">
    <property type="entry name" value="M48C_Oma1-like"/>
    <property type="match status" value="1"/>
</dbReference>
<dbReference type="OrthoDB" id="9810445at2"/>
<dbReference type="GO" id="GO:0051603">
    <property type="term" value="P:proteolysis involved in protein catabolic process"/>
    <property type="evidence" value="ECO:0007669"/>
    <property type="project" value="TreeGrafter"/>
</dbReference>